<dbReference type="InterPro" id="IPR006311">
    <property type="entry name" value="TAT_signal"/>
</dbReference>
<dbReference type="PROSITE" id="PS51318">
    <property type="entry name" value="TAT"/>
    <property type="match status" value="1"/>
</dbReference>
<proteinExistence type="predicted"/>
<dbReference type="EMBL" id="CP042808">
    <property type="protein sequence ID" value="QEE86116.1"/>
    <property type="molecule type" value="Genomic_DNA"/>
</dbReference>
<dbReference type="Pfam" id="PF12318">
    <property type="entry name" value="FAD-SLDH"/>
    <property type="match status" value="1"/>
</dbReference>
<evidence type="ECO:0000313" key="2">
    <source>
        <dbReference type="EMBL" id="QEE86116.1"/>
    </source>
</evidence>
<evidence type="ECO:0000256" key="1">
    <source>
        <dbReference type="SAM" id="MobiDB-lite"/>
    </source>
</evidence>
<evidence type="ECO:0000313" key="3">
    <source>
        <dbReference type="Proteomes" id="UP000287027"/>
    </source>
</evidence>
<dbReference type="AlphaFoldDB" id="A0A5B9GN50"/>
<dbReference type="KEGG" id="aoy:EOV40_010620"/>
<organism evidence="2 3">
    <name type="scientific">Acetobacter oryzoeni</name>
    <dbReference type="NCBI Taxonomy" id="2500548"/>
    <lineage>
        <taxon>Bacteria</taxon>
        <taxon>Pseudomonadati</taxon>
        <taxon>Pseudomonadota</taxon>
        <taxon>Alphaproteobacteria</taxon>
        <taxon>Acetobacterales</taxon>
        <taxon>Acetobacteraceae</taxon>
        <taxon>Acetobacter</taxon>
    </lineage>
</organism>
<dbReference type="Proteomes" id="UP000287027">
    <property type="component" value="Chromosome"/>
</dbReference>
<name>A0A5B9GN50_9PROT</name>
<accession>A0A5B9GN50</accession>
<reference evidence="2 3" key="1">
    <citation type="submission" date="2019-08" db="EMBL/GenBank/DDBJ databases">
        <title>Acetobacter oryzioeni sp. nov., isolated from Korean rice wine vinegar.</title>
        <authorList>
            <person name="Baek J.H."/>
            <person name="Kim K.H."/>
            <person name="Jeon C.O."/>
            <person name="Han D.M."/>
        </authorList>
    </citation>
    <scope>NUCLEOTIDE SEQUENCE [LARGE SCALE GENOMIC DNA]</scope>
    <source>
        <strain evidence="2 3">B6</strain>
    </source>
</reference>
<protein>
    <submittedName>
        <fullName evidence="2">Sorbitol dehydrogenase</fullName>
    </submittedName>
</protein>
<gene>
    <name evidence="2" type="ORF">EOV40_010620</name>
</gene>
<keyword evidence="3" id="KW-1185">Reference proteome</keyword>
<dbReference type="InterPro" id="IPR024651">
    <property type="entry name" value="FAD-SLDH_ssu"/>
</dbReference>
<feature type="region of interest" description="Disordered" evidence="1">
    <location>
        <begin position="1"/>
        <end position="25"/>
    </location>
</feature>
<dbReference type="RefSeq" id="WP_050818509.1">
    <property type="nucleotide sequence ID" value="NZ_CP042808.1"/>
</dbReference>
<sequence length="224" mass="24513">MFHSDRAEPGFVGRTRRMRQTHKGQPVAEWCASPNAMRLNKLLRMSRRDVLLGGIGLSVAGATGAALAADTAPATPNNEDLSRFMQVSQRLTDRETLNPQIGAALYANIVQANADRKDKLNALHTLLEREKFTTASAFAHAAEKSDPKLKDVIHEILTGWYRGIADGKVVVYRSALMFDITKDAVYPKTYATGGPFYWTSKPPEVARPKGHPALSASALVIEPT</sequence>